<gene>
    <name evidence="1" type="ORF">AM592_03980</name>
</gene>
<proteinExistence type="predicted"/>
<dbReference type="OrthoDB" id="2893914at2"/>
<reference evidence="2" key="1">
    <citation type="submission" date="2015-08" db="EMBL/GenBank/DDBJ databases">
        <title>Genome sequencing project for genomic taxonomy and phylogenomics of Bacillus-like bacteria.</title>
        <authorList>
            <person name="Liu B."/>
            <person name="Wang J."/>
            <person name="Zhu Y."/>
            <person name="Liu G."/>
            <person name="Chen Q."/>
            <person name="Chen Z."/>
            <person name="Lan J."/>
            <person name="Che J."/>
            <person name="Ge C."/>
            <person name="Shi H."/>
            <person name="Pan Z."/>
            <person name="Liu X."/>
        </authorList>
    </citation>
    <scope>NUCLEOTIDE SEQUENCE [LARGE SCALE GENOMIC DNA]</scope>
    <source>
        <strain evidence="2">FJAT-4402</strain>
    </source>
</reference>
<reference evidence="1 2" key="2">
    <citation type="journal article" date="2016" name="Int. J. Syst. Evol. Microbiol.">
        <title>Bacillus gobiensis sp. nov., isolated from a soil sample.</title>
        <authorList>
            <person name="Liu B."/>
            <person name="Liu G.H."/>
            <person name="Cetin S."/>
            <person name="Schumann P."/>
            <person name="Pan Z.Z."/>
            <person name="Chen Q.Q."/>
        </authorList>
    </citation>
    <scope>NUCLEOTIDE SEQUENCE [LARGE SCALE GENOMIC DNA]</scope>
    <source>
        <strain evidence="1 2">FJAT-4402</strain>
    </source>
</reference>
<organism evidence="1 2">
    <name type="scientific">Bacillus gobiensis</name>
    <dbReference type="NCBI Taxonomy" id="1441095"/>
    <lineage>
        <taxon>Bacteria</taxon>
        <taxon>Bacillati</taxon>
        <taxon>Bacillota</taxon>
        <taxon>Bacilli</taxon>
        <taxon>Bacillales</taxon>
        <taxon>Bacillaceae</taxon>
        <taxon>Bacillus</taxon>
    </lineage>
</organism>
<accession>A0A0M4FVQ3</accession>
<evidence type="ECO:0000313" key="2">
    <source>
        <dbReference type="Proteomes" id="UP000067625"/>
    </source>
</evidence>
<dbReference type="RefSeq" id="WP_053602583.1">
    <property type="nucleotide sequence ID" value="NZ_CP012600.1"/>
</dbReference>
<name>A0A0M4FVQ3_9BACI</name>
<dbReference type="AlphaFoldDB" id="A0A0M4FVQ3"/>
<protein>
    <submittedName>
        <fullName evidence="1">Stress protein</fullName>
    </submittedName>
</protein>
<evidence type="ECO:0000313" key="1">
    <source>
        <dbReference type="EMBL" id="ALC80838.1"/>
    </source>
</evidence>
<dbReference type="EMBL" id="CP012600">
    <property type="protein sequence ID" value="ALC80838.1"/>
    <property type="molecule type" value="Genomic_DNA"/>
</dbReference>
<sequence length="59" mass="7235">MSHQLKMALEDQRNYYSQKLLAIGVYNKEVLNRMTVSELKDEYNYFYHKITYKKPKFPQ</sequence>
<dbReference type="PATRIC" id="fig|1441095.3.peg.876"/>
<keyword evidence="2" id="KW-1185">Reference proteome</keyword>
<dbReference type="Proteomes" id="UP000067625">
    <property type="component" value="Chromosome"/>
</dbReference>